<dbReference type="STRING" id="1325735.A0A428TPZ3"/>
<feature type="region of interest" description="Disordered" evidence="1">
    <location>
        <begin position="37"/>
        <end position="122"/>
    </location>
</feature>
<dbReference type="EMBL" id="NKCK01000061">
    <property type="protein sequence ID" value="RSM04150.1"/>
    <property type="molecule type" value="Genomic_DNA"/>
</dbReference>
<proteinExistence type="predicted"/>
<evidence type="ECO:0000256" key="1">
    <source>
        <dbReference type="SAM" id="MobiDB-lite"/>
    </source>
</evidence>
<dbReference type="Proteomes" id="UP000287144">
    <property type="component" value="Unassembled WGS sequence"/>
</dbReference>
<name>A0A428TPZ3_9HYPO</name>
<feature type="region of interest" description="Disordered" evidence="1">
    <location>
        <begin position="150"/>
        <end position="204"/>
    </location>
</feature>
<evidence type="ECO:0000313" key="3">
    <source>
        <dbReference type="Proteomes" id="UP000287144"/>
    </source>
</evidence>
<dbReference type="AlphaFoldDB" id="A0A428TPZ3"/>
<organism evidence="2 3">
    <name type="scientific">Fusarium oligoseptatum</name>
    <dbReference type="NCBI Taxonomy" id="2604345"/>
    <lineage>
        <taxon>Eukaryota</taxon>
        <taxon>Fungi</taxon>
        <taxon>Dikarya</taxon>
        <taxon>Ascomycota</taxon>
        <taxon>Pezizomycotina</taxon>
        <taxon>Sordariomycetes</taxon>
        <taxon>Hypocreomycetidae</taxon>
        <taxon>Hypocreales</taxon>
        <taxon>Nectriaceae</taxon>
        <taxon>Fusarium</taxon>
        <taxon>Fusarium solani species complex</taxon>
    </lineage>
</organism>
<sequence length="204" mass="21968">MNSTTALNQGQTLLTAGESVESRTVLLHRMLQVLRDHAEKRQGGGRQTTLVPTEQASDIATPEPNTTDIPTPPLSDAPMTSTEAPSQLAAEVPPDTTNKKILKWNPKTGTFGSPPKPKSKSLPSRIVCVKYGRDEVSRKDMGDKITQILDGKTLFPPNPSKSRAKKPKESAVKKAAGPVKATHPFFTGKAKQTPPATSENHKNS</sequence>
<accession>A0A428TPZ3</accession>
<gene>
    <name evidence="2" type="ORF">CEP52_006997</name>
</gene>
<comment type="caution">
    <text evidence="2">The sequence shown here is derived from an EMBL/GenBank/DDBJ whole genome shotgun (WGS) entry which is preliminary data.</text>
</comment>
<evidence type="ECO:0000313" key="2">
    <source>
        <dbReference type="EMBL" id="RSM04150.1"/>
    </source>
</evidence>
<reference evidence="2 3" key="1">
    <citation type="submission" date="2017-06" db="EMBL/GenBank/DDBJ databases">
        <title>Comparative genomic analysis of Ambrosia Fusariam Clade fungi.</title>
        <authorList>
            <person name="Stajich J.E."/>
            <person name="Carrillo J."/>
            <person name="Kijimoto T."/>
            <person name="Eskalen A."/>
            <person name="O'Donnell K."/>
            <person name="Kasson M."/>
        </authorList>
    </citation>
    <scope>NUCLEOTIDE SEQUENCE [LARGE SCALE GENOMIC DNA]</scope>
    <source>
        <strain evidence="2 3">NRRL62579</strain>
    </source>
</reference>
<feature type="compositionally biased region" description="Polar residues" evidence="1">
    <location>
        <begin position="47"/>
        <end position="69"/>
    </location>
</feature>
<protein>
    <submittedName>
        <fullName evidence="2">Uncharacterized protein</fullName>
    </submittedName>
</protein>
<keyword evidence="3" id="KW-1185">Reference proteome</keyword>